<keyword evidence="3" id="KW-0808">Transferase</keyword>
<dbReference type="InterPro" id="IPR029044">
    <property type="entry name" value="Nucleotide-diphossugar_trans"/>
</dbReference>
<feature type="transmembrane region" description="Helical" evidence="4">
    <location>
        <begin position="242"/>
        <end position="260"/>
    </location>
</feature>
<evidence type="ECO:0000313" key="7">
    <source>
        <dbReference type="Proteomes" id="UP000583101"/>
    </source>
</evidence>
<evidence type="ECO:0000313" key="6">
    <source>
        <dbReference type="EMBL" id="MBB3969031.1"/>
    </source>
</evidence>
<keyword evidence="4" id="KW-0812">Transmembrane</keyword>
<evidence type="ECO:0000256" key="3">
    <source>
        <dbReference type="ARBA" id="ARBA00022679"/>
    </source>
</evidence>
<keyword evidence="2" id="KW-0328">Glycosyltransferase</keyword>
<accession>A0ABR6I7M2</accession>
<sequence length="332" mass="38804">MQISKKSISVIIPNYNGRKLLETYLPYTLTAIENAGVVYEIILVDDASTDESVNYLLEAYPQIKVLVNPQNKGFSYSCNQGIAAARHELILLLNSDVMLTPDYFEHQWQYFINDDTFGVMGRIIDMEGDHIQDAARVPKFNGLKLKTDYFYYTADNNAWLYTFYLSGANALIDAEKLKSIGGFYEIFSPFYCEDMELSIRAWKLSWKCYYEHQAVCRHQLSASTKNYKTARWVKSIYYRNRFYMHAIHLNGLALLGWFMQITFIDLLPKLLIGQWYLWGSYKALFKNWAQIKEYRQKLQSLLVNHNSNVSIFKMMDIIRKGVKGKNTTRFKP</sequence>
<dbReference type="EMBL" id="JACIEG010000002">
    <property type="protein sequence ID" value="MBB3969031.1"/>
    <property type="molecule type" value="Genomic_DNA"/>
</dbReference>
<reference evidence="6 7" key="1">
    <citation type="submission" date="2020-08" db="EMBL/GenBank/DDBJ databases">
        <title>Genomic Encyclopedia of Type Strains, Phase IV (KMG-IV): sequencing the most valuable type-strain genomes for metagenomic binning, comparative biology and taxonomic classification.</title>
        <authorList>
            <person name="Goeker M."/>
        </authorList>
    </citation>
    <scope>NUCLEOTIDE SEQUENCE [LARGE SCALE GENOMIC DNA]</scope>
    <source>
        <strain evidence="6 7">DSM 100995</strain>
    </source>
</reference>
<dbReference type="SUPFAM" id="SSF53448">
    <property type="entry name" value="Nucleotide-diphospho-sugar transferases"/>
    <property type="match status" value="1"/>
</dbReference>
<organism evidence="6 7">
    <name type="scientific">Mucilaginibacter phyllosphaerae</name>
    <dbReference type="NCBI Taxonomy" id="1812349"/>
    <lineage>
        <taxon>Bacteria</taxon>
        <taxon>Pseudomonadati</taxon>
        <taxon>Bacteroidota</taxon>
        <taxon>Sphingobacteriia</taxon>
        <taxon>Sphingobacteriales</taxon>
        <taxon>Sphingobacteriaceae</taxon>
        <taxon>Mucilaginibacter</taxon>
    </lineage>
</organism>
<proteinExistence type="inferred from homology"/>
<dbReference type="Gene3D" id="3.90.550.10">
    <property type="entry name" value="Spore Coat Polysaccharide Biosynthesis Protein SpsA, Chain A"/>
    <property type="match status" value="1"/>
</dbReference>
<evidence type="ECO:0000256" key="2">
    <source>
        <dbReference type="ARBA" id="ARBA00022676"/>
    </source>
</evidence>
<comment type="caution">
    <text evidence="6">The sequence shown here is derived from an EMBL/GenBank/DDBJ whole genome shotgun (WGS) entry which is preliminary data.</text>
</comment>
<keyword evidence="4" id="KW-0472">Membrane</keyword>
<dbReference type="RefSeq" id="WP_221229858.1">
    <property type="nucleotide sequence ID" value="NZ_BMCZ01000010.1"/>
</dbReference>
<feature type="domain" description="Glycosyltransferase 2-like" evidence="5">
    <location>
        <begin position="9"/>
        <end position="179"/>
    </location>
</feature>
<comment type="similarity">
    <text evidence="1">Belongs to the glycosyltransferase 2 family.</text>
</comment>
<protein>
    <submittedName>
        <fullName evidence="6">GT2 family glycosyltransferase</fullName>
    </submittedName>
</protein>
<evidence type="ECO:0000256" key="4">
    <source>
        <dbReference type="SAM" id="Phobius"/>
    </source>
</evidence>
<dbReference type="PANTHER" id="PTHR43179:SF12">
    <property type="entry name" value="GALACTOFURANOSYLTRANSFERASE GLFT2"/>
    <property type="match status" value="1"/>
</dbReference>
<name>A0ABR6I7M2_9SPHI</name>
<evidence type="ECO:0000256" key="1">
    <source>
        <dbReference type="ARBA" id="ARBA00006739"/>
    </source>
</evidence>
<keyword evidence="4" id="KW-1133">Transmembrane helix</keyword>
<keyword evidence="7" id="KW-1185">Reference proteome</keyword>
<gene>
    <name evidence="6" type="ORF">GGR35_001623</name>
</gene>
<dbReference type="InterPro" id="IPR001173">
    <property type="entry name" value="Glyco_trans_2-like"/>
</dbReference>
<dbReference type="Pfam" id="PF00535">
    <property type="entry name" value="Glycos_transf_2"/>
    <property type="match status" value="1"/>
</dbReference>
<evidence type="ECO:0000259" key="5">
    <source>
        <dbReference type="Pfam" id="PF00535"/>
    </source>
</evidence>
<dbReference type="PANTHER" id="PTHR43179">
    <property type="entry name" value="RHAMNOSYLTRANSFERASE WBBL"/>
    <property type="match status" value="1"/>
</dbReference>
<dbReference type="Proteomes" id="UP000583101">
    <property type="component" value="Unassembled WGS sequence"/>
</dbReference>